<comment type="function">
    <text evidence="6">Bifunctional enzyme involved in flavonoid metabolism.</text>
</comment>
<dbReference type="Pfam" id="PF01370">
    <property type="entry name" value="Epimerase"/>
    <property type="match status" value="1"/>
</dbReference>
<evidence type="ECO:0000313" key="16">
    <source>
        <dbReference type="Proteomes" id="UP001408789"/>
    </source>
</evidence>
<comment type="caution">
    <text evidence="15">The sequence shown here is derived from an EMBL/GenBank/DDBJ whole genome shotgun (WGS) entry which is preliminary data.</text>
</comment>
<dbReference type="EMBL" id="JBCNJP010000027">
    <property type="protein sequence ID" value="KAK9051360.1"/>
    <property type="molecule type" value="Genomic_DNA"/>
</dbReference>
<dbReference type="AlphaFoldDB" id="A0AAP0GKW5"/>
<evidence type="ECO:0000256" key="8">
    <source>
        <dbReference type="ARBA" id="ARBA00039057"/>
    </source>
</evidence>
<dbReference type="GO" id="GO:0045552">
    <property type="term" value="F:dihydroflavanol 4-reductase activity"/>
    <property type="evidence" value="ECO:0007669"/>
    <property type="project" value="UniProtKB-EC"/>
</dbReference>
<dbReference type="PANTHER" id="PTHR10366:SF825">
    <property type="entry name" value="NAD(P)-BINDING ROSSMANN-FOLD SUPERFAMILY PROTEIN"/>
    <property type="match status" value="1"/>
</dbReference>
<dbReference type="EC" id="1.1.1.234" evidence="7"/>
<evidence type="ECO:0000256" key="11">
    <source>
        <dbReference type="ARBA" id="ARBA00042831"/>
    </source>
</evidence>
<comment type="pathway">
    <text evidence="1">Pigment biosynthesis; anthocyanin biosynthesis.</text>
</comment>
<organism evidence="15 16">
    <name type="scientific">Deinandra increscens subsp. villosa</name>
    <dbReference type="NCBI Taxonomy" id="3103831"/>
    <lineage>
        <taxon>Eukaryota</taxon>
        <taxon>Viridiplantae</taxon>
        <taxon>Streptophyta</taxon>
        <taxon>Embryophyta</taxon>
        <taxon>Tracheophyta</taxon>
        <taxon>Spermatophyta</taxon>
        <taxon>Magnoliopsida</taxon>
        <taxon>eudicotyledons</taxon>
        <taxon>Gunneridae</taxon>
        <taxon>Pentapetalae</taxon>
        <taxon>asterids</taxon>
        <taxon>campanulids</taxon>
        <taxon>Asterales</taxon>
        <taxon>Asteraceae</taxon>
        <taxon>Asteroideae</taxon>
        <taxon>Heliantheae alliance</taxon>
        <taxon>Madieae</taxon>
        <taxon>Madiinae</taxon>
        <taxon>Deinandra</taxon>
    </lineage>
</organism>
<comment type="similarity">
    <text evidence="5">Belongs to the NAD(P)-dependent epimerase/dehydratase family. Dihydroflavonol-4-reductase subfamily.</text>
</comment>
<evidence type="ECO:0000256" key="7">
    <source>
        <dbReference type="ARBA" id="ARBA00039055"/>
    </source>
</evidence>
<evidence type="ECO:0000259" key="14">
    <source>
        <dbReference type="Pfam" id="PF01370"/>
    </source>
</evidence>
<feature type="domain" description="NAD-dependent epimerase/dehydratase" evidence="14">
    <location>
        <begin position="10"/>
        <end position="248"/>
    </location>
</feature>
<evidence type="ECO:0000256" key="5">
    <source>
        <dbReference type="ARBA" id="ARBA00023445"/>
    </source>
</evidence>
<evidence type="ECO:0000256" key="2">
    <source>
        <dbReference type="ARBA" id="ARBA00022857"/>
    </source>
</evidence>
<dbReference type="InterPro" id="IPR001509">
    <property type="entry name" value="Epimerase_deHydtase"/>
</dbReference>
<keyword evidence="4" id="KW-0284">Flavonoid biosynthesis</keyword>
<comment type="catalytic activity">
    <reaction evidence="13">
        <text>a (2R,3S,4S)-leucoanthocyanidin + NADP(+) = a (2R,3R)-dihydroflavonol + NADPH + H(+)</text>
        <dbReference type="Rhea" id="RHEA:54444"/>
        <dbReference type="ChEBI" id="CHEBI:15378"/>
        <dbReference type="ChEBI" id="CHEBI:57783"/>
        <dbReference type="ChEBI" id="CHEBI:58349"/>
        <dbReference type="ChEBI" id="CHEBI:138176"/>
        <dbReference type="ChEBI" id="CHEBI:138188"/>
        <dbReference type="EC" id="1.1.1.219"/>
    </reaction>
</comment>
<keyword evidence="3" id="KW-0560">Oxidoreductase</keyword>
<dbReference type="EC" id="1.1.1.219" evidence="8"/>
<dbReference type="GO" id="GO:0009813">
    <property type="term" value="P:flavonoid biosynthetic process"/>
    <property type="evidence" value="ECO:0007669"/>
    <property type="project" value="UniProtKB-KW"/>
</dbReference>
<dbReference type="GO" id="GO:0047890">
    <property type="term" value="F:flavanone 4-reductase activity"/>
    <property type="evidence" value="ECO:0007669"/>
    <property type="project" value="UniProtKB-EC"/>
</dbReference>
<dbReference type="FunFam" id="3.40.50.720:FF:000085">
    <property type="entry name" value="Dihydroflavonol reductase"/>
    <property type="match status" value="1"/>
</dbReference>
<accession>A0AAP0GKW5</accession>
<protein>
    <recommendedName>
        <fullName evidence="9">Dihydroflavonol 4-reductase</fullName>
        <ecNumber evidence="8">1.1.1.219</ecNumber>
        <ecNumber evidence="7">1.1.1.234</ecNumber>
    </recommendedName>
    <alternativeName>
        <fullName evidence="11">Dihydrokaempferol 4-reductase</fullName>
    </alternativeName>
    <alternativeName>
        <fullName evidence="10">Flavanone 4-reductase</fullName>
    </alternativeName>
</protein>
<name>A0AAP0GKW5_9ASTR</name>
<comment type="catalytic activity">
    <reaction evidence="12">
        <text>(2S)-flavan-4-ol + NADP(+) = (2S)-flavanone + NADPH + H(+)</text>
        <dbReference type="Rhea" id="RHEA:11228"/>
        <dbReference type="ChEBI" id="CHEBI:15378"/>
        <dbReference type="ChEBI" id="CHEBI:15605"/>
        <dbReference type="ChEBI" id="CHEBI:15606"/>
        <dbReference type="ChEBI" id="CHEBI:57783"/>
        <dbReference type="ChEBI" id="CHEBI:58349"/>
        <dbReference type="EC" id="1.1.1.234"/>
    </reaction>
</comment>
<dbReference type="CDD" id="cd08958">
    <property type="entry name" value="FR_SDR_e"/>
    <property type="match status" value="1"/>
</dbReference>
<reference evidence="15 16" key="1">
    <citation type="submission" date="2024-04" db="EMBL/GenBank/DDBJ databases">
        <title>The reference genome of an endangered Asteraceae, Deinandra increscens subsp. villosa, native to the Central Coast of California.</title>
        <authorList>
            <person name="Guilliams M."/>
            <person name="Hasenstab-Lehman K."/>
            <person name="Meyer R."/>
            <person name="Mcevoy S."/>
        </authorList>
    </citation>
    <scope>NUCLEOTIDE SEQUENCE [LARGE SCALE GENOMIC DNA]</scope>
    <source>
        <tissue evidence="15">Leaf</tissue>
    </source>
</reference>
<evidence type="ECO:0000256" key="13">
    <source>
        <dbReference type="ARBA" id="ARBA00049132"/>
    </source>
</evidence>
<dbReference type="SUPFAM" id="SSF51735">
    <property type="entry name" value="NAD(P)-binding Rossmann-fold domains"/>
    <property type="match status" value="1"/>
</dbReference>
<gene>
    <name evidence="15" type="ORF">SSX86_027987</name>
</gene>
<evidence type="ECO:0000256" key="12">
    <source>
        <dbReference type="ARBA" id="ARBA00048870"/>
    </source>
</evidence>
<evidence type="ECO:0000256" key="10">
    <source>
        <dbReference type="ARBA" id="ARBA00042087"/>
    </source>
</evidence>
<dbReference type="InterPro" id="IPR050425">
    <property type="entry name" value="NAD(P)_dehydrat-like"/>
</dbReference>
<sequence>MSGAGKEEAVCVTGASGFIASWIVKLLLDRGYSVHATVRSLDDAKKTQHLLDLNGAKERLTLFEANLAVEGSFDSAVNGCVCVFHTASPVLFSANDPQAQLIDPAVKGTLNVLKSAAKVQSLKRVVLTSSMATVMFVSKIESGDVVDETWFSDPLFCEQTKLWYHLSKTMAEDAAVKFAKENGLDLVAINPGFCIGPVLPPTLNATSEGIMGIIKSGKELFSDGIYRLVDVRDAATAHVLAFENPEANGRYCMVGRVVRSLEIFKIVDGLYPSLGHSERLKDGKCVEPIPYSISREKAESLGVKFTPLEVSIKDTVESLKEKNFLRF</sequence>
<evidence type="ECO:0000256" key="9">
    <source>
        <dbReference type="ARBA" id="ARBA00039963"/>
    </source>
</evidence>
<dbReference type="Proteomes" id="UP001408789">
    <property type="component" value="Unassembled WGS sequence"/>
</dbReference>
<evidence type="ECO:0000256" key="6">
    <source>
        <dbReference type="ARBA" id="ARBA00037100"/>
    </source>
</evidence>
<evidence type="ECO:0000256" key="4">
    <source>
        <dbReference type="ARBA" id="ARBA00023241"/>
    </source>
</evidence>
<keyword evidence="16" id="KW-1185">Reference proteome</keyword>
<dbReference type="PANTHER" id="PTHR10366">
    <property type="entry name" value="NAD DEPENDENT EPIMERASE/DEHYDRATASE"/>
    <property type="match status" value="1"/>
</dbReference>
<evidence type="ECO:0000313" key="15">
    <source>
        <dbReference type="EMBL" id="KAK9051360.1"/>
    </source>
</evidence>
<evidence type="ECO:0000256" key="3">
    <source>
        <dbReference type="ARBA" id="ARBA00023002"/>
    </source>
</evidence>
<keyword evidence="2" id="KW-0521">NADP</keyword>
<dbReference type="InterPro" id="IPR036291">
    <property type="entry name" value="NAD(P)-bd_dom_sf"/>
</dbReference>
<proteinExistence type="inferred from homology"/>
<evidence type="ECO:0000256" key="1">
    <source>
        <dbReference type="ARBA" id="ARBA00004935"/>
    </source>
</evidence>
<dbReference type="Gene3D" id="3.40.50.720">
    <property type="entry name" value="NAD(P)-binding Rossmann-like Domain"/>
    <property type="match status" value="1"/>
</dbReference>